<organism evidence="1 2">
    <name type="scientific">Stichopus japonicus</name>
    <name type="common">Sea cucumber</name>
    <dbReference type="NCBI Taxonomy" id="307972"/>
    <lineage>
        <taxon>Eukaryota</taxon>
        <taxon>Metazoa</taxon>
        <taxon>Echinodermata</taxon>
        <taxon>Eleutherozoa</taxon>
        <taxon>Echinozoa</taxon>
        <taxon>Holothuroidea</taxon>
        <taxon>Aspidochirotacea</taxon>
        <taxon>Aspidochirotida</taxon>
        <taxon>Stichopodidae</taxon>
        <taxon>Apostichopus</taxon>
    </lineage>
</organism>
<keyword evidence="2" id="KW-1185">Reference proteome</keyword>
<dbReference type="SUPFAM" id="SSF49785">
    <property type="entry name" value="Galactose-binding domain-like"/>
    <property type="match status" value="1"/>
</dbReference>
<evidence type="ECO:0000313" key="1">
    <source>
        <dbReference type="EMBL" id="PIK45917.1"/>
    </source>
</evidence>
<evidence type="ECO:0000313" key="2">
    <source>
        <dbReference type="Proteomes" id="UP000230750"/>
    </source>
</evidence>
<proteinExistence type="predicted"/>
<dbReference type="AlphaFoldDB" id="A0A2G8KD37"/>
<protein>
    <submittedName>
        <fullName evidence="1">Uncharacterized protein</fullName>
    </submittedName>
</protein>
<dbReference type="PANTHER" id="PTHR45713">
    <property type="entry name" value="FTP DOMAIN-CONTAINING PROTEIN"/>
    <property type="match status" value="1"/>
</dbReference>
<dbReference type="Proteomes" id="UP000230750">
    <property type="component" value="Unassembled WGS sequence"/>
</dbReference>
<dbReference type="InterPro" id="IPR008979">
    <property type="entry name" value="Galactose-bd-like_sf"/>
</dbReference>
<dbReference type="EMBL" id="MRZV01000676">
    <property type="protein sequence ID" value="PIK45917.1"/>
    <property type="molecule type" value="Genomic_DNA"/>
</dbReference>
<dbReference type="OrthoDB" id="547680at2759"/>
<name>A0A2G8KD37_STIJA</name>
<dbReference type="InterPro" id="IPR051941">
    <property type="entry name" value="BG_Antigen-Binding_Lectin"/>
</dbReference>
<feature type="non-terminal residue" evidence="1">
    <location>
        <position position="168"/>
    </location>
</feature>
<dbReference type="PANTHER" id="PTHR45713:SF11">
    <property type="entry name" value="FUCOLECTIN TACHYLECTIN-4 PENTRAXIN-1 DOMAIN-CONTAINING PROTEIN"/>
    <property type="match status" value="1"/>
</dbReference>
<sequence length="168" mass="18128">MLTLFHQSNCELLTAPYDQNTLLNAEVRVGQEAGSNTNQNTLVGLVTDVSSNPVKITLNGNIEGRFVSVDHTGSSVSLVLCEVQIFGDLLGDPCDNGCVVPRLLANGRYSVRSGNVAPGSCFRDTHLRVDCNIGNILTGGRYYMCDQTTGKLNYDNTGYRKMLSDCGS</sequence>
<reference evidence="1 2" key="1">
    <citation type="journal article" date="2017" name="PLoS Biol.">
        <title>The sea cucumber genome provides insights into morphological evolution and visceral regeneration.</title>
        <authorList>
            <person name="Zhang X."/>
            <person name="Sun L."/>
            <person name="Yuan J."/>
            <person name="Sun Y."/>
            <person name="Gao Y."/>
            <person name="Zhang L."/>
            <person name="Li S."/>
            <person name="Dai H."/>
            <person name="Hamel J.F."/>
            <person name="Liu C."/>
            <person name="Yu Y."/>
            <person name="Liu S."/>
            <person name="Lin W."/>
            <person name="Guo K."/>
            <person name="Jin S."/>
            <person name="Xu P."/>
            <person name="Storey K.B."/>
            <person name="Huan P."/>
            <person name="Zhang T."/>
            <person name="Zhou Y."/>
            <person name="Zhang J."/>
            <person name="Lin C."/>
            <person name="Li X."/>
            <person name="Xing L."/>
            <person name="Huo D."/>
            <person name="Sun M."/>
            <person name="Wang L."/>
            <person name="Mercier A."/>
            <person name="Li F."/>
            <person name="Yang H."/>
            <person name="Xiang J."/>
        </authorList>
    </citation>
    <scope>NUCLEOTIDE SEQUENCE [LARGE SCALE GENOMIC DNA]</scope>
    <source>
        <strain evidence="1">Shaxun</strain>
        <tissue evidence="1">Muscle</tissue>
    </source>
</reference>
<gene>
    <name evidence="1" type="ORF">BSL78_17226</name>
</gene>
<dbReference type="Gene3D" id="2.60.120.260">
    <property type="entry name" value="Galactose-binding domain-like"/>
    <property type="match status" value="1"/>
</dbReference>
<accession>A0A2G8KD37</accession>
<comment type="caution">
    <text evidence="1">The sequence shown here is derived from an EMBL/GenBank/DDBJ whole genome shotgun (WGS) entry which is preliminary data.</text>
</comment>